<dbReference type="GO" id="GO:0044283">
    <property type="term" value="P:small molecule biosynthetic process"/>
    <property type="evidence" value="ECO:0007669"/>
    <property type="project" value="UniProtKB-ARBA"/>
</dbReference>
<dbReference type="STRING" id="692275.M3CWQ7"/>
<dbReference type="InterPro" id="IPR026992">
    <property type="entry name" value="DIOX_N"/>
</dbReference>
<dbReference type="OrthoDB" id="288590at2759"/>
<dbReference type="InterPro" id="IPR050231">
    <property type="entry name" value="Iron_ascorbate_oxido_reductase"/>
</dbReference>
<dbReference type="InterPro" id="IPR027443">
    <property type="entry name" value="IPNS-like_sf"/>
</dbReference>
<dbReference type="GO" id="GO:0016491">
    <property type="term" value="F:oxidoreductase activity"/>
    <property type="evidence" value="ECO:0007669"/>
    <property type="project" value="UniProtKB-KW"/>
</dbReference>
<feature type="domain" description="Fe2OG dioxygenase" evidence="3">
    <location>
        <begin position="214"/>
        <end position="333"/>
    </location>
</feature>
<dbReference type="eggNOG" id="KOG0143">
    <property type="taxonomic scope" value="Eukaryota"/>
</dbReference>
<dbReference type="Gene3D" id="2.60.120.330">
    <property type="entry name" value="B-lactam Antibiotic, Isopenicillin N Synthase, Chain"/>
    <property type="match status" value="1"/>
</dbReference>
<accession>M3CWQ7</accession>
<gene>
    <name evidence="4" type="ORF">SEPMUDRAFT_121603</name>
</gene>
<dbReference type="PANTHER" id="PTHR47990">
    <property type="entry name" value="2-OXOGLUTARATE (2OG) AND FE(II)-DEPENDENT OXYGENASE SUPERFAMILY PROTEIN-RELATED"/>
    <property type="match status" value="1"/>
</dbReference>
<dbReference type="RefSeq" id="XP_016756227.1">
    <property type="nucleotide sequence ID" value="XM_016901699.1"/>
</dbReference>
<comment type="similarity">
    <text evidence="1 2">Belongs to the iron/ascorbate-dependent oxidoreductase family.</text>
</comment>
<dbReference type="OMA" id="WDKFWDR"/>
<evidence type="ECO:0000313" key="5">
    <source>
        <dbReference type="Proteomes" id="UP000016931"/>
    </source>
</evidence>
<keyword evidence="2" id="KW-0560">Oxidoreductase</keyword>
<dbReference type="PROSITE" id="PS51471">
    <property type="entry name" value="FE2OG_OXY"/>
    <property type="match status" value="1"/>
</dbReference>
<keyword evidence="2" id="KW-0408">Iron</keyword>
<dbReference type="SUPFAM" id="SSF51197">
    <property type="entry name" value="Clavaminate synthase-like"/>
    <property type="match status" value="1"/>
</dbReference>
<sequence>MAEVKVTSARSATDQARDYLEDRLGTADDSQSLKTFTIPVIDIASSYSGSLKDRKGVSRQIREACVSSGFFYVKSHNITLQASRDILAHSKRFFHTLSADQKNALHISKSKYGYGWEPADATSIYGDAEQKEAFNWGYEADLDPEVRDNHSHVQLDGTKSDKVNQWPAETALSGFRNAIKTYHQQVLTLARHLYKLLALSLDLPENYFNPMITDPSVTGRLMYYPPASAKKEPRQPLSDDDDKDDLTIGLGAHSDYQCFTILLLDSSTTPGGLEILSPITGAWIQALAVPDTLIVNIGDMMMRWTNGLYQSTVHRVINTSAEERFSVPVFFGVDNDQVVETLPSCITPTSPSKYPPIKAGEYILQRLAATRSAS</sequence>
<evidence type="ECO:0000259" key="3">
    <source>
        <dbReference type="PROSITE" id="PS51471"/>
    </source>
</evidence>
<organism evidence="4 5">
    <name type="scientific">Sphaerulina musiva (strain SO2202)</name>
    <name type="common">Poplar stem canker fungus</name>
    <name type="synonym">Septoria musiva</name>
    <dbReference type="NCBI Taxonomy" id="692275"/>
    <lineage>
        <taxon>Eukaryota</taxon>
        <taxon>Fungi</taxon>
        <taxon>Dikarya</taxon>
        <taxon>Ascomycota</taxon>
        <taxon>Pezizomycotina</taxon>
        <taxon>Dothideomycetes</taxon>
        <taxon>Dothideomycetidae</taxon>
        <taxon>Mycosphaerellales</taxon>
        <taxon>Mycosphaerellaceae</taxon>
        <taxon>Sphaerulina</taxon>
    </lineage>
</organism>
<dbReference type="GeneID" id="27898836"/>
<name>M3CWQ7_SPHMS</name>
<evidence type="ECO:0000256" key="1">
    <source>
        <dbReference type="ARBA" id="ARBA00008056"/>
    </source>
</evidence>
<dbReference type="InterPro" id="IPR044861">
    <property type="entry name" value="IPNS-like_FE2OG_OXY"/>
</dbReference>
<dbReference type="Pfam" id="PF14226">
    <property type="entry name" value="DIOX_N"/>
    <property type="match status" value="1"/>
</dbReference>
<dbReference type="GO" id="GO:0046872">
    <property type="term" value="F:metal ion binding"/>
    <property type="evidence" value="ECO:0007669"/>
    <property type="project" value="UniProtKB-KW"/>
</dbReference>
<protein>
    <submittedName>
        <fullName evidence="4">Clavaminate synthase-like protein</fullName>
    </submittedName>
</protein>
<evidence type="ECO:0000313" key="4">
    <source>
        <dbReference type="EMBL" id="EMF08106.1"/>
    </source>
</evidence>
<dbReference type="InterPro" id="IPR005123">
    <property type="entry name" value="Oxoglu/Fe-dep_dioxygenase_dom"/>
</dbReference>
<dbReference type="PRINTS" id="PR00682">
    <property type="entry name" value="IPNSYNTHASE"/>
</dbReference>
<dbReference type="EMBL" id="KB456272">
    <property type="protein sequence ID" value="EMF08106.1"/>
    <property type="molecule type" value="Genomic_DNA"/>
</dbReference>
<keyword evidence="2" id="KW-0479">Metal-binding</keyword>
<keyword evidence="5" id="KW-1185">Reference proteome</keyword>
<dbReference type="HOGENOM" id="CLU_010119_6_3_1"/>
<proteinExistence type="inferred from homology"/>
<dbReference type="AlphaFoldDB" id="M3CWQ7"/>
<reference evidence="4 5" key="1">
    <citation type="journal article" date="2012" name="PLoS Pathog.">
        <title>Diverse lifestyles and strategies of plant pathogenesis encoded in the genomes of eighteen Dothideomycetes fungi.</title>
        <authorList>
            <person name="Ohm R.A."/>
            <person name="Feau N."/>
            <person name="Henrissat B."/>
            <person name="Schoch C.L."/>
            <person name="Horwitz B.A."/>
            <person name="Barry K.W."/>
            <person name="Condon B.J."/>
            <person name="Copeland A.C."/>
            <person name="Dhillon B."/>
            <person name="Glaser F."/>
            <person name="Hesse C.N."/>
            <person name="Kosti I."/>
            <person name="LaButti K."/>
            <person name="Lindquist E.A."/>
            <person name="Lucas S."/>
            <person name="Salamov A.A."/>
            <person name="Bradshaw R.E."/>
            <person name="Ciuffetti L."/>
            <person name="Hamelin R.C."/>
            <person name="Kema G.H.J."/>
            <person name="Lawrence C."/>
            <person name="Scott J.A."/>
            <person name="Spatafora J.W."/>
            <person name="Turgeon B.G."/>
            <person name="de Wit P.J.G.M."/>
            <person name="Zhong S."/>
            <person name="Goodwin S.B."/>
            <person name="Grigoriev I.V."/>
        </authorList>
    </citation>
    <scope>NUCLEOTIDE SEQUENCE [LARGE SCALE GENOMIC DNA]</scope>
    <source>
        <strain evidence="4 5">SO2202</strain>
    </source>
</reference>
<dbReference type="Proteomes" id="UP000016931">
    <property type="component" value="Unassembled WGS sequence"/>
</dbReference>
<evidence type="ECO:0000256" key="2">
    <source>
        <dbReference type="RuleBase" id="RU003682"/>
    </source>
</evidence>
<dbReference type="Pfam" id="PF03171">
    <property type="entry name" value="2OG-FeII_Oxy"/>
    <property type="match status" value="1"/>
</dbReference>